<evidence type="ECO:0000256" key="6">
    <source>
        <dbReference type="ARBA" id="ARBA00022989"/>
    </source>
</evidence>
<feature type="region of interest" description="Disordered" evidence="9">
    <location>
        <begin position="59"/>
        <end position="104"/>
    </location>
</feature>
<dbReference type="PANTHER" id="PTHR21461:SF69">
    <property type="entry name" value="GLYCOSYLTRANSFERASE FAMILY 92 PROTEIN"/>
    <property type="match status" value="1"/>
</dbReference>
<keyword evidence="10" id="KW-1185">Reference proteome</keyword>
<proteinExistence type="inferred from homology"/>
<dbReference type="GeneID" id="101851659"/>
<evidence type="ECO:0000313" key="11">
    <source>
        <dbReference type="RefSeq" id="XP_012941187.2"/>
    </source>
</evidence>
<evidence type="ECO:0000256" key="1">
    <source>
        <dbReference type="ARBA" id="ARBA00004167"/>
    </source>
</evidence>
<dbReference type="PANTHER" id="PTHR21461">
    <property type="entry name" value="GLYCOSYLTRANSFERASE FAMILY 92 PROTEIN"/>
    <property type="match status" value="1"/>
</dbReference>
<evidence type="ECO:0000256" key="9">
    <source>
        <dbReference type="SAM" id="MobiDB-lite"/>
    </source>
</evidence>
<evidence type="ECO:0000256" key="3">
    <source>
        <dbReference type="ARBA" id="ARBA00022676"/>
    </source>
</evidence>
<dbReference type="EC" id="2.4.1.-" evidence="8"/>
<evidence type="ECO:0000256" key="2">
    <source>
        <dbReference type="ARBA" id="ARBA00007647"/>
    </source>
</evidence>
<feature type="transmembrane region" description="Helical" evidence="8">
    <location>
        <begin position="20"/>
        <end position="41"/>
    </location>
</feature>
<evidence type="ECO:0000313" key="10">
    <source>
        <dbReference type="Proteomes" id="UP000694888"/>
    </source>
</evidence>
<dbReference type="RefSeq" id="XP_012941187.2">
    <property type="nucleotide sequence ID" value="XM_013085733.2"/>
</dbReference>
<gene>
    <name evidence="11" type="primary">LOC101851659</name>
</gene>
<dbReference type="Pfam" id="PF01697">
    <property type="entry name" value="Glyco_transf_92"/>
    <property type="match status" value="1"/>
</dbReference>
<accession>A0ABM1A5F8</accession>
<feature type="compositionally biased region" description="Basic and acidic residues" evidence="9">
    <location>
        <begin position="59"/>
        <end position="76"/>
    </location>
</feature>
<keyword evidence="3 8" id="KW-0328">Glycosyltransferase</keyword>
<keyword evidence="5 8" id="KW-0812">Transmembrane</keyword>
<organism evidence="10 11">
    <name type="scientific">Aplysia californica</name>
    <name type="common">California sea hare</name>
    <dbReference type="NCBI Taxonomy" id="6500"/>
    <lineage>
        <taxon>Eukaryota</taxon>
        <taxon>Metazoa</taxon>
        <taxon>Spiralia</taxon>
        <taxon>Lophotrochozoa</taxon>
        <taxon>Mollusca</taxon>
        <taxon>Gastropoda</taxon>
        <taxon>Heterobranchia</taxon>
        <taxon>Euthyneura</taxon>
        <taxon>Tectipleura</taxon>
        <taxon>Aplysiida</taxon>
        <taxon>Aplysioidea</taxon>
        <taxon>Aplysiidae</taxon>
        <taxon>Aplysia</taxon>
    </lineage>
</organism>
<dbReference type="InterPro" id="IPR008166">
    <property type="entry name" value="Glyco_transf_92"/>
</dbReference>
<feature type="compositionally biased region" description="Basic and acidic residues" evidence="9">
    <location>
        <begin position="84"/>
        <end position="100"/>
    </location>
</feature>
<reference evidence="11" key="1">
    <citation type="submission" date="2025-08" db="UniProtKB">
        <authorList>
            <consortium name="RefSeq"/>
        </authorList>
    </citation>
    <scope>IDENTIFICATION</scope>
</reference>
<name>A0ABM1A5F8_APLCA</name>
<evidence type="ECO:0000256" key="7">
    <source>
        <dbReference type="ARBA" id="ARBA00023136"/>
    </source>
</evidence>
<sequence length="504" mass="57657">MKICLRNLLRWRWSSSNEFLFFIIAIATLSLSLMALGIMTIPNIDHQMTFGSTNPFLSKNDHTSVEGDRSDSRAESLKVASHSPCRERSAPRSGEDRRDFQPLPAPHGKLPAYVYSAYLDHQTGQGAVVRVLAISPRPVTRYMCQVWCRDDLGRTTMVTVQSTNRIIVGGHDLSHQYSSVYIMCQLKPSDGSPVAVSLARTECEVANNSLLVHGRVGVMTPVRYTFTVCVKPFAYAYDNVHQLVEFLELSRLLGAKRFVFYNYSASRRVVNIIHHYAKQGLAELLPWRLPVRTRTWPPTSGSQLHAFGQLLSSNDCLFRYRHLSRFQVFVDLDEFIVPLRPSHQTWHHIVEERQKATGKYTSVFLISNLFIRKDWTKPGDSSIKSSKSLSDFDVSLGERYHSEVLRHTVREQEPLGPRFRSKFIVDPRHVSMVDIHQARDDTGDLDIVPADVALLFHYRDWEAPNSLEPRASEKRLVDKYGKRLVTRLDKVWRELGSIKSFSLV</sequence>
<keyword evidence="4 8" id="KW-0808">Transferase</keyword>
<evidence type="ECO:0000256" key="8">
    <source>
        <dbReference type="RuleBase" id="RU366017"/>
    </source>
</evidence>
<protein>
    <recommendedName>
        <fullName evidence="8">Glycosyltransferase family 92 protein</fullName>
        <ecNumber evidence="8">2.4.1.-</ecNumber>
    </recommendedName>
</protein>
<evidence type="ECO:0000256" key="4">
    <source>
        <dbReference type="ARBA" id="ARBA00022679"/>
    </source>
</evidence>
<comment type="subcellular location">
    <subcellularLocation>
        <location evidence="1">Membrane</location>
        <topology evidence="1">Single-pass membrane protein</topology>
    </subcellularLocation>
</comment>
<keyword evidence="7 8" id="KW-0472">Membrane</keyword>
<evidence type="ECO:0000256" key="5">
    <source>
        <dbReference type="ARBA" id="ARBA00022692"/>
    </source>
</evidence>
<keyword evidence="6 8" id="KW-1133">Transmembrane helix</keyword>
<dbReference type="Proteomes" id="UP000694888">
    <property type="component" value="Unplaced"/>
</dbReference>
<comment type="similarity">
    <text evidence="2 8">Belongs to the glycosyltransferase 92 family.</text>
</comment>